<comment type="caution">
    <text evidence="1">The sequence shown here is derived from an EMBL/GenBank/DDBJ whole genome shotgun (WGS) entry which is preliminary data.</text>
</comment>
<dbReference type="Proteomes" id="UP001521074">
    <property type="component" value="Unassembled WGS sequence"/>
</dbReference>
<dbReference type="EMBL" id="JAJSOJ010000014">
    <property type="protein sequence ID" value="MCE0743140.1"/>
    <property type="molecule type" value="Genomic_DNA"/>
</dbReference>
<gene>
    <name evidence="1" type="ORF">LWC05_04440</name>
</gene>
<sequence length="95" mass="9796">MDISTIASNTATAQVAVALSTHADAQSDASAGKTASVSKSVADLNALPVINPASHIDPALGIVVVETYNTTGEVVDQYPTSHMMQQYSLYGLSQS</sequence>
<organism evidence="1 2">
    <name type="scientific">Acetobacter sicerae</name>
    <dbReference type="NCBI Taxonomy" id="85325"/>
    <lineage>
        <taxon>Bacteria</taxon>
        <taxon>Pseudomonadati</taxon>
        <taxon>Pseudomonadota</taxon>
        <taxon>Alphaproteobacteria</taxon>
        <taxon>Acetobacterales</taxon>
        <taxon>Acetobacteraceae</taxon>
        <taxon>Acetobacter</taxon>
    </lineage>
</organism>
<accession>A0ABS8VQU2</accession>
<dbReference type="RefSeq" id="WP_232876696.1">
    <property type="nucleotide sequence ID" value="NZ_JAJSOJ010000014.1"/>
</dbReference>
<protein>
    <submittedName>
        <fullName evidence="1">Uncharacterized protein</fullName>
    </submittedName>
</protein>
<name>A0ABS8VQU2_9PROT</name>
<evidence type="ECO:0000313" key="1">
    <source>
        <dbReference type="EMBL" id="MCE0743140.1"/>
    </source>
</evidence>
<keyword evidence="2" id="KW-1185">Reference proteome</keyword>
<reference evidence="1 2" key="1">
    <citation type="submission" date="2021-12" db="EMBL/GenBank/DDBJ databases">
        <title>Genome sequence of Acetobacter sicerae DmPark20a_162.</title>
        <authorList>
            <person name="Chaston J.M."/>
        </authorList>
    </citation>
    <scope>NUCLEOTIDE SEQUENCE [LARGE SCALE GENOMIC DNA]</scope>
    <source>
        <strain evidence="1 2">DmPark20a_162</strain>
    </source>
</reference>
<proteinExistence type="predicted"/>
<evidence type="ECO:0000313" key="2">
    <source>
        <dbReference type="Proteomes" id="UP001521074"/>
    </source>
</evidence>